<evidence type="ECO:0000313" key="2">
    <source>
        <dbReference type="Proteomes" id="UP000075840"/>
    </source>
</evidence>
<dbReference type="AlphaFoldDB" id="A0A182IHS5"/>
<dbReference type="Proteomes" id="UP000075840">
    <property type="component" value="Unassembled WGS sequence"/>
</dbReference>
<reference evidence="1" key="1">
    <citation type="submission" date="2022-08" db="UniProtKB">
        <authorList>
            <consortium name="EnsemblMetazoa"/>
        </authorList>
    </citation>
    <scope>IDENTIFICATION</scope>
    <source>
        <strain evidence="1">Dongola</strain>
    </source>
</reference>
<dbReference type="EnsemblMetazoa" id="AARA014999-RA">
    <property type="protein sequence ID" value="AARA014999-PA"/>
    <property type="gene ID" value="AARA014999"/>
</dbReference>
<evidence type="ECO:0000313" key="1">
    <source>
        <dbReference type="EnsemblMetazoa" id="AARA014999-PA"/>
    </source>
</evidence>
<name>A0A182IHS5_ANOAR</name>
<accession>A0A182IHS5</accession>
<keyword evidence="2" id="KW-1185">Reference proteome</keyword>
<sequence>MFNQIHTKTVQPWLISMPIFSHELICVLQLVTRNICNRSQMFYAILFVICNIIRINQCI</sequence>
<organism evidence="1 2">
    <name type="scientific">Anopheles arabiensis</name>
    <name type="common">Mosquito</name>
    <dbReference type="NCBI Taxonomy" id="7173"/>
    <lineage>
        <taxon>Eukaryota</taxon>
        <taxon>Metazoa</taxon>
        <taxon>Ecdysozoa</taxon>
        <taxon>Arthropoda</taxon>
        <taxon>Hexapoda</taxon>
        <taxon>Insecta</taxon>
        <taxon>Pterygota</taxon>
        <taxon>Neoptera</taxon>
        <taxon>Endopterygota</taxon>
        <taxon>Diptera</taxon>
        <taxon>Nematocera</taxon>
        <taxon>Culicoidea</taxon>
        <taxon>Culicidae</taxon>
        <taxon>Anophelinae</taxon>
        <taxon>Anopheles</taxon>
    </lineage>
</organism>
<proteinExistence type="predicted"/>
<dbReference type="EMBL" id="APCN01006741">
    <property type="status" value="NOT_ANNOTATED_CDS"/>
    <property type="molecule type" value="Genomic_DNA"/>
</dbReference>
<dbReference type="VEuPathDB" id="VectorBase:AARA014999"/>
<protein>
    <submittedName>
        <fullName evidence="1">Uncharacterized protein</fullName>
    </submittedName>
</protein>